<feature type="compositionally biased region" description="Polar residues" evidence="1">
    <location>
        <begin position="868"/>
        <end position="879"/>
    </location>
</feature>
<feature type="compositionally biased region" description="Pro residues" evidence="1">
    <location>
        <begin position="680"/>
        <end position="690"/>
    </location>
</feature>
<feature type="compositionally biased region" description="Basic and acidic residues" evidence="1">
    <location>
        <begin position="214"/>
        <end position="228"/>
    </location>
</feature>
<feature type="region of interest" description="Disordered" evidence="1">
    <location>
        <begin position="1"/>
        <end position="128"/>
    </location>
</feature>
<dbReference type="STRING" id="1408163.A0A0F4YU41"/>
<evidence type="ECO:0000313" key="2">
    <source>
        <dbReference type="EMBL" id="KKA21133.1"/>
    </source>
</evidence>
<feature type="compositionally biased region" description="Polar residues" evidence="1">
    <location>
        <begin position="283"/>
        <end position="294"/>
    </location>
</feature>
<feature type="compositionally biased region" description="Basic and acidic residues" evidence="1">
    <location>
        <begin position="373"/>
        <end position="383"/>
    </location>
</feature>
<feature type="compositionally biased region" description="Polar residues" evidence="1">
    <location>
        <begin position="78"/>
        <end position="89"/>
    </location>
</feature>
<feature type="compositionally biased region" description="Polar residues" evidence="1">
    <location>
        <begin position="507"/>
        <end position="520"/>
    </location>
</feature>
<feature type="region of interest" description="Disordered" evidence="1">
    <location>
        <begin position="143"/>
        <end position="408"/>
    </location>
</feature>
<dbReference type="SUPFAM" id="SSF81995">
    <property type="entry name" value="beta-sandwich domain of Sec23/24"/>
    <property type="match status" value="1"/>
</dbReference>
<feature type="compositionally biased region" description="Basic and acidic residues" evidence="1">
    <location>
        <begin position="296"/>
        <end position="306"/>
    </location>
</feature>
<feature type="region of interest" description="Disordered" evidence="1">
    <location>
        <begin position="843"/>
        <end position="955"/>
    </location>
</feature>
<dbReference type="PANTHER" id="PTHR42068:SF1">
    <property type="entry name" value="YALI0B18964P"/>
    <property type="match status" value="1"/>
</dbReference>
<feature type="compositionally biased region" description="Low complexity" evidence="1">
    <location>
        <begin position="153"/>
        <end position="189"/>
    </location>
</feature>
<keyword evidence="3" id="KW-1185">Reference proteome</keyword>
<feature type="compositionally biased region" description="Polar residues" evidence="1">
    <location>
        <begin position="916"/>
        <end position="929"/>
    </location>
</feature>
<organism evidence="2 3">
    <name type="scientific">Rasamsonia emersonii (strain ATCC 16479 / CBS 393.64 / IMI 116815)</name>
    <dbReference type="NCBI Taxonomy" id="1408163"/>
    <lineage>
        <taxon>Eukaryota</taxon>
        <taxon>Fungi</taxon>
        <taxon>Dikarya</taxon>
        <taxon>Ascomycota</taxon>
        <taxon>Pezizomycotina</taxon>
        <taxon>Eurotiomycetes</taxon>
        <taxon>Eurotiomycetidae</taxon>
        <taxon>Eurotiales</taxon>
        <taxon>Trichocomaceae</taxon>
        <taxon>Rasamsonia</taxon>
    </lineage>
</organism>
<feature type="region of interest" description="Disordered" evidence="1">
    <location>
        <begin position="669"/>
        <end position="720"/>
    </location>
</feature>
<dbReference type="EMBL" id="LASV01000201">
    <property type="protein sequence ID" value="KKA21133.1"/>
    <property type="molecule type" value="Genomic_DNA"/>
</dbReference>
<feature type="compositionally biased region" description="Polar residues" evidence="1">
    <location>
        <begin position="428"/>
        <end position="437"/>
    </location>
</feature>
<dbReference type="AlphaFoldDB" id="A0A0F4YU41"/>
<dbReference type="OrthoDB" id="5396252at2759"/>
<proteinExistence type="predicted"/>
<gene>
    <name evidence="2" type="ORF">T310_4846</name>
</gene>
<feature type="compositionally biased region" description="Polar residues" evidence="1">
    <location>
        <begin position="527"/>
        <end position="545"/>
    </location>
</feature>
<dbReference type="GeneID" id="25317193"/>
<feature type="compositionally biased region" description="Low complexity" evidence="1">
    <location>
        <begin position="90"/>
        <end position="105"/>
    </location>
</feature>
<comment type="caution">
    <text evidence="2">The sequence shown here is derived from an EMBL/GenBank/DDBJ whole genome shotgun (WGS) entry which is preliminary data.</text>
</comment>
<feature type="compositionally biased region" description="Low complexity" evidence="1">
    <location>
        <begin position="307"/>
        <end position="324"/>
    </location>
</feature>
<dbReference type="Proteomes" id="UP000053958">
    <property type="component" value="Unassembled WGS sequence"/>
</dbReference>
<evidence type="ECO:0000313" key="3">
    <source>
        <dbReference type="Proteomes" id="UP000053958"/>
    </source>
</evidence>
<feature type="compositionally biased region" description="Basic and acidic residues" evidence="1">
    <location>
        <begin position="444"/>
        <end position="461"/>
    </location>
</feature>
<feature type="compositionally biased region" description="Basic and acidic residues" evidence="1">
    <location>
        <begin position="479"/>
        <end position="493"/>
    </location>
</feature>
<protein>
    <submittedName>
        <fullName evidence="2">Uncharacterized protein</fullName>
    </submittedName>
</protein>
<feature type="compositionally biased region" description="Acidic residues" evidence="1">
    <location>
        <begin position="469"/>
        <end position="478"/>
    </location>
</feature>
<name>A0A0F4YU41_RASE3</name>
<dbReference type="PANTHER" id="PTHR42068">
    <property type="entry name" value="YALI0B18964P"/>
    <property type="match status" value="1"/>
</dbReference>
<dbReference type="RefSeq" id="XP_013327745.1">
    <property type="nucleotide sequence ID" value="XM_013472291.1"/>
</dbReference>
<evidence type="ECO:0000256" key="1">
    <source>
        <dbReference type="SAM" id="MobiDB-lite"/>
    </source>
</evidence>
<feature type="compositionally biased region" description="Polar residues" evidence="1">
    <location>
        <begin position="328"/>
        <end position="351"/>
    </location>
</feature>
<accession>A0A0F4YU41</accession>
<reference evidence="2 3" key="1">
    <citation type="submission" date="2015-04" db="EMBL/GenBank/DDBJ databases">
        <authorList>
            <person name="Heijne W.H."/>
            <person name="Fedorova N.D."/>
            <person name="Nierman W.C."/>
            <person name="Vollebregt A.W."/>
            <person name="Zhao Z."/>
            <person name="Wu L."/>
            <person name="Kumar M."/>
            <person name="Stam H."/>
            <person name="van den Berg M.A."/>
            <person name="Pel H.J."/>
        </authorList>
    </citation>
    <scope>NUCLEOTIDE SEQUENCE [LARGE SCALE GENOMIC DNA]</scope>
    <source>
        <strain evidence="2 3">CBS 393.64</strain>
    </source>
</reference>
<sequence>MPIKLPKGFTRRKSSGNALEEVENPPEPSFRVLERPNGGSKSSESGDVLKTSRPSTEDDNIFAGIERPLPKNRVSGGTHHSASTTGLYDSSSSARFSSSSTLPSSTDVPVQNDHSRNFHDLSVPPVPESSFFSLRAAGRTLSFGNKAGRVSTPPQSQQQQQQQQQPQHQQPQHQHQQQKQQQQQQQHPQGPSAQARERALTASSASTATPPRLLDSDLKLDRGDDDNFSRMFESFGKRKSELQLQTNLDKGSSKAPPPDPPKEDRNPNLSPIKVDRSQEVEPSPTSWDSRTSQDGLMDHPNNHEQDTSIPRESSSEPPSVSPTETRQHTMPSDSTPVTATAQRARNAQPSTDKGLKRGSVYAGKQLSSPVEDVDAKIVRESVLLHRRNTQPTTSETAQARAEEETPLFDNEEILSSARLATQYEEKAASTTVTQNKVMTPAQFERYRQQRELTRQLNKESDSESSDGASDYEEDEDEAEKNREAARQRRKQEAHLSVYRQQMMKITGEQNPNPLNNTQTRPPVDRAGSSTPNLSSRMSTIGLSTAKSGDSGKSSDGDDDEDVPLGILAAHGFPNKNRPPTRLASASSIPNLRAASPSPGSVYGEPTGNRSSLPAFARNLPKDPYFGASLVNPSRRESLAMGGGAPAYGGPPSSLPPGGLVGVIASEERARAMRRGSPNPQSSPSPQPIPRPYTMTNMGQTGPAGHWGMSGAMPPQQGMSPGEQAQLQISQQMAEIMQTQVQMMQQMMQMQGMAAGPQGHPNNNFLYGAQPASPNMRPVSMASANSFNLPSGPPQIDHQRTFSMLDPGMSRWNTNRPASIFAGGGPRPASPHAAPGYTPSIAPSERSNVGLASRYRPVSTVGPDRNAMPRSSTFTSSTLKPWNDENQRPSSMAAPSTQPPDRKSTSLANVTVPPADTQGQKSTTNKTNAGAVSDDDDDEGWAEMMKKREKKKSGWKLKNSAPALGDLLHMVH</sequence>
<feature type="region of interest" description="Disordered" evidence="1">
    <location>
        <begin position="425"/>
        <end position="608"/>
    </location>
</feature>